<evidence type="ECO:0000256" key="6">
    <source>
        <dbReference type="ARBA" id="ARBA00023180"/>
    </source>
</evidence>
<dbReference type="GO" id="GO:0005737">
    <property type="term" value="C:cytoplasm"/>
    <property type="evidence" value="ECO:0007669"/>
    <property type="project" value="TreeGrafter"/>
</dbReference>
<keyword evidence="8" id="KW-1185">Reference proteome</keyword>
<keyword evidence="4" id="KW-1133">Transmembrane helix</keyword>
<dbReference type="Pfam" id="PF01130">
    <property type="entry name" value="CD36"/>
    <property type="match status" value="1"/>
</dbReference>
<dbReference type="AlphaFoldDB" id="A0A3N0Y6U7"/>
<comment type="similarity">
    <text evidence="2">Belongs to the CD36 family.</text>
</comment>
<evidence type="ECO:0000313" key="8">
    <source>
        <dbReference type="Proteomes" id="UP000281406"/>
    </source>
</evidence>
<dbReference type="OrthoDB" id="18585at2759"/>
<dbReference type="PANTHER" id="PTHR11923">
    <property type="entry name" value="SCAVENGER RECEPTOR CLASS B TYPE-1 SR-B1"/>
    <property type="match status" value="1"/>
</dbReference>
<dbReference type="GO" id="GO:0006622">
    <property type="term" value="P:protein targeting to lysosome"/>
    <property type="evidence" value="ECO:0007669"/>
    <property type="project" value="TreeGrafter"/>
</dbReference>
<evidence type="ECO:0000256" key="4">
    <source>
        <dbReference type="ARBA" id="ARBA00022989"/>
    </source>
</evidence>
<keyword evidence="6" id="KW-0325">Glycoprotein</keyword>
<accession>A0A3N0Y6U7</accession>
<dbReference type="GO" id="GO:0016020">
    <property type="term" value="C:membrane"/>
    <property type="evidence" value="ECO:0007669"/>
    <property type="project" value="UniProtKB-SubCell"/>
</dbReference>
<keyword evidence="5" id="KW-0472">Membrane</keyword>
<dbReference type="PANTHER" id="PTHR11923:SF94">
    <property type="entry name" value="LYSOSOME MEMBRANE PROTEIN 2"/>
    <property type="match status" value="1"/>
</dbReference>
<name>A0A3N0Y6U7_ANAGA</name>
<comment type="caution">
    <text evidence="7">The sequence shown here is derived from an EMBL/GenBank/DDBJ whole genome shotgun (WGS) entry which is preliminary data.</text>
</comment>
<evidence type="ECO:0000256" key="1">
    <source>
        <dbReference type="ARBA" id="ARBA00004370"/>
    </source>
</evidence>
<proteinExistence type="inferred from homology"/>
<dbReference type="InterPro" id="IPR002159">
    <property type="entry name" value="CD36_fam"/>
</dbReference>
<sequence>MTVSLCITLESRITWTSGAFTPGGGKSKDLIVLKIILDKAPQWRWLISCALCLRMLSFWKTNQSNMINGSDGSAFHPFLTKEERLNLFTPDFCRSRDHSHSHADAFIQRAIPQMS</sequence>
<comment type="subcellular location">
    <subcellularLocation>
        <location evidence="1">Membrane</location>
    </subcellularLocation>
</comment>
<dbReference type="GO" id="GO:0006898">
    <property type="term" value="P:receptor-mediated endocytosis"/>
    <property type="evidence" value="ECO:0007669"/>
    <property type="project" value="TreeGrafter"/>
</dbReference>
<evidence type="ECO:0000256" key="5">
    <source>
        <dbReference type="ARBA" id="ARBA00023136"/>
    </source>
</evidence>
<gene>
    <name evidence="7" type="ORF">DPX16_0336</name>
</gene>
<evidence type="ECO:0000313" key="7">
    <source>
        <dbReference type="EMBL" id="ROL41936.1"/>
    </source>
</evidence>
<protein>
    <submittedName>
        <fullName evidence="7">Lysosome membrane protein 2</fullName>
    </submittedName>
</protein>
<dbReference type="GO" id="GO:0005044">
    <property type="term" value="F:scavenger receptor activity"/>
    <property type="evidence" value="ECO:0007669"/>
    <property type="project" value="TreeGrafter"/>
</dbReference>
<keyword evidence="3" id="KW-0812">Transmembrane</keyword>
<organism evidence="7 8">
    <name type="scientific">Anabarilius grahami</name>
    <name type="common">Kanglang fish</name>
    <name type="synonym">Barilius grahami</name>
    <dbReference type="NCBI Taxonomy" id="495550"/>
    <lineage>
        <taxon>Eukaryota</taxon>
        <taxon>Metazoa</taxon>
        <taxon>Chordata</taxon>
        <taxon>Craniata</taxon>
        <taxon>Vertebrata</taxon>
        <taxon>Euteleostomi</taxon>
        <taxon>Actinopterygii</taxon>
        <taxon>Neopterygii</taxon>
        <taxon>Teleostei</taxon>
        <taxon>Ostariophysi</taxon>
        <taxon>Cypriniformes</taxon>
        <taxon>Xenocyprididae</taxon>
        <taxon>Xenocypridinae</taxon>
        <taxon>Xenocypridinae incertae sedis</taxon>
        <taxon>Anabarilius</taxon>
    </lineage>
</organism>
<dbReference type="Proteomes" id="UP000281406">
    <property type="component" value="Unassembled WGS sequence"/>
</dbReference>
<evidence type="ECO:0000256" key="3">
    <source>
        <dbReference type="ARBA" id="ARBA00022692"/>
    </source>
</evidence>
<evidence type="ECO:0000256" key="2">
    <source>
        <dbReference type="ARBA" id="ARBA00010532"/>
    </source>
</evidence>
<reference evidence="7 8" key="1">
    <citation type="submission" date="2018-10" db="EMBL/GenBank/DDBJ databases">
        <title>Genome assembly for a Yunnan-Guizhou Plateau 3E fish, Anabarilius grahami (Regan), and its evolutionary and genetic applications.</title>
        <authorList>
            <person name="Jiang W."/>
        </authorList>
    </citation>
    <scope>NUCLEOTIDE SEQUENCE [LARGE SCALE GENOMIC DNA]</scope>
    <source>
        <strain evidence="7">AG-KIZ</strain>
        <tissue evidence="7">Muscle</tissue>
    </source>
</reference>
<dbReference type="EMBL" id="RJVU01051254">
    <property type="protein sequence ID" value="ROL41936.1"/>
    <property type="molecule type" value="Genomic_DNA"/>
</dbReference>